<dbReference type="AlphaFoldDB" id="A0A5D2S4F5"/>
<proteinExistence type="predicted"/>
<protein>
    <submittedName>
        <fullName evidence="1">Uncharacterized protein</fullName>
    </submittedName>
</protein>
<dbReference type="EMBL" id="CM017661">
    <property type="protein sequence ID" value="TYI46534.1"/>
    <property type="molecule type" value="Genomic_DNA"/>
</dbReference>
<name>A0A5D2S4F5_GOSMU</name>
<sequence>MRVRLCLPRFFTPGLLFTSSNSLLTFSPTVFFSALRRFFLTAPQAMFSDFRPVIELGQLVQNPFSDGCLGWSSPIQIIFTAVHFKIASFLF</sequence>
<gene>
    <name evidence="1" type="ORF">E1A91_D13G113200v1</name>
</gene>
<evidence type="ECO:0000313" key="1">
    <source>
        <dbReference type="EMBL" id="TYI46534.1"/>
    </source>
</evidence>
<organism evidence="1 2">
    <name type="scientific">Gossypium mustelinum</name>
    <name type="common">Cotton</name>
    <name type="synonym">Gossypium caicoense</name>
    <dbReference type="NCBI Taxonomy" id="34275"/>
    <lineage>
        <taxon>Eukaryota</taxon>
        <taxon>Viridiplantae</taxon>
        <taxon>Streptophyta</taxon>
        <taxon>Embryophyta</taxon>
        <taxon>Tracheophyta</taxon>
        <taxon>Spermatophyta</taxon>
        <taxon>Magnoliopsida</taxon>
        <taxon>eudicotyledons</taxon>
        <taxon>Gunneridae</taxon>
        <taxon>Pentapetalae</taxon>
        <taxon>rosids</taxon>
        <taxon>malvids</taxon>
        <taxon>Malvales</taxon>
        <taxon>Malvaceae</taxon>
        <taxon>Malvoideae</taxon>
        <taxon>Gossypium</taxon>
    </lineage>
</organism>
<reference evidence="1 2" key="1">
    <citation type="submission" date="2019-07" db="EMBL/GenBank/DDBJ databases">
        <title>WGS assembly of Gossypium mustelinum.</title>
        <authorList>
            <person name="Chen Z.J."/>
            <person name="Sreedasyam A."/>
            <person name="Ando A."/>
            <person name="Song Q."/>
            <person name="De L."/>
            <person name="Hulse-Kemp A."/>
            <person name="Ding M."/>
            <person name="Ye W."/>
            <person name="Kirkbride R."/>
            <person name="Jenkins J."/>
            <person name="Plott C."/>
            <person name="Lovell J."/>
            <person name="Lin Y.-M."/>
            <person name="Vaughn R."/>
            <person name="Liu B."/>
            <person name="Li W."/>
            <person name="Simpson S."/>
            <person name="Scheffler B."/>
            <person name="Saski C."/>
            <person name="Grover C."/>
            <person name="Hu G."/>
            <person name="Conover J."/>
            <person name="Carlson J."/>
            <person name="Shu S."/>
            <person name="Boston L."/>
            <person name="Williams M."/>
            <person name="Peterson D."/>
            <person name="Mcgee K."/>
            <person name="Jones D."/>
            <person name="Wendel J."/>
            <person name="Stelly D."/>
            <person name="Grimwood J."/>
            <person name="Schmutz J."/>
        </authorList>
    </citation>
    <scope>NUCLEOTIDE SEQUENCE [LARGE SCALE GENOMIC DNA]</scope>
    <source>
        <strain evidence="1">1408120.09</strain>
    </source>
</reference>
<keyword evidence="2" id="KW-1185">Reference proteome</keyword>
<dbReference type="Proteomes" id="UP000323597">
    <property type="component" value="Chromosome D13"/>
</dbReference>
<accession>A0A5D2S4F5</accession>
<evidence type="ECO:0000313" key="2">
    <source>
        <dbReference type="Proteomes" id="UP000323597"/>
    </source>
</evidence>